<keyword evidence="2" id="KW-0732">Signal</keyword>
<dbReference type="EMBL" id="NSLI01000002">
    <property type="protein sequence ID" value="PAX08946.1"/>
    <property type="molecule type" value="Genomic_DNA"/>
</dbReference>
<dbReference type="InterPro" id="IPR001711">
    <property type="entry name" value="PLipase_C_Pinositol-sp_Y"/>
</dbReference>
<dbReference type="InterPro" id="IPR010131">
    <property type="entry name" value="MdtP/NodT-like"/>
</dbReference>
<dbReference type="GO" id="GO:0004435">
    <property type="term" value="F:phosphatidylinositol-4,5-bisphosphate phospholipase C activity"/>
    <property type="evidence" value="ECO:0007669"/>
    <property type="project" value="InterPro"/>
</dbReference>
<evidence type="ECO:0000256" key="1">
    <source>
        <dbReference type="ARBA" id="ARBA00007613"/>
    </source>
</evidence>
<dbReference type="SUPFAM" id="SSF56954">
    <property type="entry name" value="Outer membrane efflux proteins (OEP)"/>
    <property type="match status" value="1"/>
</dbReference>
<evidence type="ECO:0000259" key="3">
    <source>
        <dbReference type="PROSITE" id="PS50008"/>
    </source>
</evidence>
<keyword evidence="2" id="KW-0564">Palmitate</keyword>
<proteinExistence type="inferred from homology"/>
<dbReference type="OrthoDB" id="9783100at2"/>
<feature type="chain" id="PRO_5011833202" description="PI-PLC Y-box domain-containing protein" evidence="2">
    <location>
        <begin position="22"/>
        <end position="468"/>
    </location>
</feature>
<dbReference type="AlphaFoldDB" id="A0A2A2SI77"/>
<name>A0A2A2SI77_9SPHN</name>
<evidence type="ECO:0000313" key="5">
    <source>
        <dbReference type="Proteomes" id="UP000218151"/>
    </source>
</evidence>
<keyword evidence="2" id="KW-1134">Transmembrane beta strand</keyword>
<dbReference type="RefSeq" id="WP_095997443.1">
    <property type="nucleotide sequence ID" value="NZ_NSLI01000002.1"/>
</dbReference>
<dbReference type="NCBIfam" id="TIGR01845">
    <property type="entry name" value="outer_NodT"/>
    <property type="match status" value="1"/>
</dbReference>
<keyword evidence="2" id="KW-0472">Membrane</keyword>
<keyword evidence="5" id="KW-1185">Reference proteome</keyword>
<evidence type="ECO:0000313" key="4">
    <source>
        <dbReference type="EMBL" id="PAX08946.1"/>
    </source>
</evidence>
<dbReference type="PROSITE" id="PS51257">
    <property type="entry name" value="PROKAR_LIPOPROTEIN"/>
    <property type="match status" value="1"/>
</dbReference>
<dbReference type="PROSITE" id="PS50008">
    <property type="entry name" value="PIPLC_Y_DOMAIN"/>
    <property type="match status" value="1"/>
</dbReference>
<dbReference type="GO" id="GO:0006629">
    <property type="term" value="P:lipid metabolic process"/>
    <property type="evidence" value="ECO:0007669"/>
    <property type="project" value="InterPro"/>
</dbReference>
<dbReference type="Gene3D" id="1.20.1600.10">
    <property type="entry name" value="Outer membrane efflux proteins (OEP)"/>
    <property type="match status" value="1"/>
</dbReference>
<feature type="signal peptide" evidence="2">
    <location>
        <begin position="1"/>
        <end position="21"/>
    </location>
</feature>
<dbReference type="GO" id="GO:0005886">
    <property type="term" value="C:plasma membrane"/>
    <property type="evidence" value="ECO:0007669"/>
    <property type="project" value="UniProtKB-SubCell"/>
</dbReference>
<accession>A0A2A2SI77</accession>
<protein>
    <recommendedName>
        <fullName evidence="3">PI-PLC Y-box domain-containing protein</fullName>
    </recommendedName>
</protein>
<keyword evidence="2" id="KW-0812">Transmembrane</keyword>
<dbReference type="Proteomes" id="UP000218151">
    <property type="component" value="Unassembled WGS sequence"/>
</dbReference>
<comment type="subcellular location">
    <subcellularLocation>
        <location evidence="2">Cell membrane</location>
        <topology evidence="2">Lipid-anchor</topology>
    </subcellularLocation>
</comment>
<gene>
    <name evidence="4" type="ORF">CKY28_06260</name>
</gene>
<feature type="domain" description="PI-PLC Y-box" evidence="3">
    <location>
        <begin position="318"/>
        <end position="363"/>
    </location>
</feature>
<dbReference type="GO" id="GO:0035556">
    <property type="term" value="P:intracellular signal transduction"/>
    <property type="evidence" value="ECO:0007669"/>
    <property type="project" value="InterPro"/>
</dbReference>
<evidence type="ECO:0000256" key="2">
    <source>
        <dbReference type="RuleBase" id="RU362097"/>
    </source>
</evidence>
<organism evidence="4 5">
    <name type="scientific">Sphingomonas lenta</name>
    <dbReference type="NCBI Taxonomy" id="1141887"/>
    <lineage>
        <taxon>Bacteria</taxon>
        <taxon>Pseudomonadati</taxon>
        <taxon>Pseudomonadota</taxon>
        <taxon>Alphaproteobacteria</taxon>
        <taxon>Sphingomonadales</taxon>
        <taxon>Sphingomonadaceae</taxon>
        <taxon>Sphingomonas</taxon>
    </lineage>
</organism>
<sequence length="468" mass="50291">MKLAGCPALALLALVAGCAPAYLPAPPRSSVTPPEQWRDRAGIDGSAISNDWWKQFADPALSAAIVRAMANNADVLAAAARIGEAEAQVRLARAARAPTLSAGAGIAYDRALSQVTGRPTEVLAIQPQLGANWTLDLFGRLRALSDAARANYVASAADYGAVRLSVTGATAQAYLTLLSIDAQLDVTRKTLALRTEARRIAEDRARLGYSSQLELTQAQSEYEAVAQAIPQLEQARRLQENGLRLLTGDLPGAVARGELANLSTPGVPGLMPSELMRRRPDIAAAEARLAAADRTIASRRAEFMPDVALSAAAGALIVDQLDYDPVSIWNIGASILAPLFQGGRLTAQVDQANARRDQAAYAYRDVVLRAFGEVENALTSEQRLREQIVHVSARRSILQRSLSLARDRYRGGYASYLDELDAQRNLFAVELNAITVREQQLNALVRVWASLGGGWGDRPIAERSALQR</sequence>
<reference evidence="5" key="1">
    <citation type="submission" date="2017-09" db="EMBL/GenBank/DDBJ databases">
        <authorList>
            <person name="Feng G."/>
            <person name="Zhu H."/>
        </authorList>
    </citation>
    <scope>NUCLEOTIDE SEQUENCE [LARGE SCALE GENOMIC DNA]</scope>
    <source>
        <strain evidence="5">1PNM-20</strain>
    </source>
</reference>
<dbReference type="Gene3D" id="2.20.200.10">
    <property type="entry name" value="Outer membrane efflux proteins (OEP)"/>
    <property type="match status" value="1"/>
</dbReference>
<comment type="similarity">
    <text evidence="1 2">Belongs to the outer membrane factor (OMF) (TC 1.B.17) family.</text>
</comment>
<dbReference type="GO" id="GO:0015562">
    <property type="term" value="F:efflux transmembrane transporter activity"/>
    <property type="evidence" value="ECO:0007669"/>
    <property type="project" value="InterPro"/>
</dbReference>
<dbReference type="InterPro" id="IPR003423">
    <property type="entry name" value="OMP_efflux"/>
</dbReference>
<dbReference type="PANTHER" id="PTHR30203">
    <property type="entry name" value="OUTER MEMBRANE CATION EFFLUX PROTEIN"/>
    <property type="match status" value="1"/>
</dbReference>
<comment type="caution">
    <text evidence="4">The sequence shown here is derived from an EMBL/GenBank/DDBJ whole genome shotgun (WGS) entry which is preliminary data.</text>
</comment>
<keyword evidence="2" id="KW-0449">Lipoprotein</keyword>
<dbReference type="Pfam" id="PF02321">
    <property type="entry name" value="OEP"/>
    <property type="match status" value="2"/>
</dbReference>